<dbReference type="Proteomes" id="UP000178323">
    <property type="component" value="Unassembled WGS sequence"/>
</dbReference>
<organism evidence="2 3">
    <name type="scientific">Candidatus Falkowbacteria bacterium RBG_13_39_14</name>
    <dbReference type="NCBI Taxonomy" id="1797985"/>
    <lineage>
        <taxon>Bacteria</taxon>
        <taxon>Candidatus Falkowiibacteriota</taxon>
    </lineage>
</organism>
<dbReference type="InterPro" id="IPR007159">
    <property type="entry name" value="SpoVT-AbrB_dom"/>
</dbReference>
<evidence type="ECO:0000313" key="2">
    <source>
        <dbReference type="EMBL" id="OGF21686.1"/>
    </source>
</evidence>
<dbReference type="Gene3D" id="2.10.260.10">
    <property type="match status" value="1"/>
</dbReference>
<proteinExistence type="predicted"/>
<comment type="caution">
    <text evidence="2">The sequence shown here is derived from an EMBL/GenBank/DDBJ whole genome shotgun (WGS) entry which is preliminary data.</text>
</comment>
<reference evidence="2 3" key="1">
    <citation type="journal article" date="2016" name="Nat. Commun.">
        <title>Thousands of microbial genomes shed light on interconnected biogeochemical processes in an aquifer system.</title>
        <authorList>
            <person name="Anantharaman K."/>
            <person name="Brown C.T."/>
            <person name="Hug L.A."/>
            <person name="Sharon I."/>
            <person name="Castelle C.J."/>
            <person name="Probst A.J."/>
            <person name="Thomas B.C."/>
            <person name="Singh A."/>
            <person name="Wilkins M.J."/>
            <person name="Karaoz U."/>
            <person name="Brodie E.L."/>
            <person name="Williams K.H."/>
            <person name="Hubbard S.S."/>
            <person name="Banfield J.F."/>
        </authorList>
    </citation>
    <scope>NUCLEOTIDE SEQUENCE [LARGE SCALE GENOMIC DNA]</scope>
</reference>
<dbReference type="SUPFAM" id="SSF89447">
    <property type="entry name" value="AbrB/MazE/MraZ-like"/>
    <property type="match status" value="1"/>
</dbReference>
<dbReference type="Pfam" id="PF04014">
    <property type="entry name" value="MazE_antitoxin"/>
    <property type="match status" value="1"/>
</dbReference>
<dbReference type="EMBL" id="MFFS01000056">
    <property type="protein sequence ID" value="OGF21686.1"/>
    <property type="molecule type" value="Genomic_DNA"/>
</dbReference>
<sequence>MTQKGQITIPKKIRSFFNLMPSQKLIIQLEKEKNSIKIKPSQSFLDAAKKIKVRKKTNVLKAREAFEKNYGRI</sequence>
<protein>
    <recommendedName>
        <fullName evidence="1">SpoVT-AbrB domain-containing protein</fullName>
    </recommendedName>
</protein>
<accession>A0A1F5S4V7</accession>
<dbReference type="AlphaFoldDB" id="A0A1F5S4V7"/>
<dbReference type="GO" id="GO:0003677">
    <property type="term" value="F:DNA binding"/>
    <property type="evidence" value="ECO:0007669"/>
    <property type="project" value="InterPro"/>
</dbReference>
<evidence type="ECO:0000313" key="3">
    <source>
        <dbReference type="Proteomes" id="UP000178323"/>
    </source>
</evidence>
<dbReference type="InterPro" id="IPR037914">
    <property type="entry name" value="SpoVT-AbrB_sf"/>
</dbReference>
<gene>
    <name evidence="2" type="ORF">A2Y83_03485</name>
</gene>
<name>A0A1F5S4V7_9BACT</name>
<evidence type="ECO:0000259" key="1">
    <source>
        <dbReference type="Pfam" id="PF04014"/>
    </source>
</evidence>
<dbReference type="NCBIfam" id="TIGR01439">
    <property type="entry name" value="lp_hng_hel_AbrB"/>
    <property type="match status" value="1"/>
</dbReference>
<feature type="domain" description="SpoVT-AbrB" evidence="1">
    <location>
        <begin position="3"/>
        <end position="43"/>
    </location>
</feature>
<dbReference type="STRING" id="1797985.A2Y83_03485"/>